<feature type="domain" description="FHA" evidence="7">
    <location>
        <begin position="341"/>
        <end position="396"/>
    </location>
</feature>
<gene>
    <name evidence="9" type="primary">DNM1L_1</name>
    <name evidence="9" type="ORF">FOZ62_003595</name>
</gene>
<accession>A0A7J6Q5A8</accession>
<name>A0A7J6Q5A8_PEROL</name>
<organism evidence="9 10">
    <name type="scientific">Perkinsus olseni</name>
    <name type="common">Perkinsus atlanticus</name>
    <dbReference type="NCBI Taxonomy" id="32597"/>
    <lineage>
        <taxon>Eukaryota</taxon>
        <taxon>Sar</taxon>
        <taxon>Alveolata</taxon>
        <taxon>Perkinsozoa</taxon>
        <taxon>Perkinsea</taxon>
        <taxon>Perkinsida</taxon>
        <taxon>Perkinsidae</taxon>
        <taxon>Perkinsus</taxon>
    </lineage>
</organism>
<evidence type="ECO:0000256" key="4">
    <source>
        <dbReference type="ARBA" id="ARBA00023242"/>
    </source>
</evidence>
<feature type="domain" description="GED" evidence="8">
    <location>
        <begin position="197"/>
        <end position="290"/>
    </location>
</feature>
<dbReference type="Gene3D" id="2.60.200.20">
    <property type="match status" value="1"/>
</dbReference>
<protein>
    <submittedName>
        <fullName evidence="9">Dynamin-1-like protein</fullName>
    </submittedName>
</protein>
<dbReference type="EMBL" id="JABANM010031979">
    <property type="protein sequence ID" value="KAF4703685.1"/>
    <property type="molecule type" value="Genomic_DNA"/>
</dbReference>
<sequence>MAYSSESPRYALDPTATGFHFSKGDPPMSAMDPPPSLSECGSTAPDGSQPPTVADPPPLEGGATASRSGIFGFWRGNSASNAASAIRRDDHSRHSDSEAAVPSPMSPRVNGGAGSAISISGLAPTNPPQGSGGLLWSLGPLRSAAAAVTPMMGARLERDNSITSLSGVIPSGIRLAAPPPVVSVHSSQLSEKERIETDIIKSLIASYLNIVKRSISDLVPKAVMCFMVNTFGADMVLHRELVTQLYKEDLFSELLNEAPEIAQGRAHCAEAIRILRQAAEVISQITNFNMSSPSSAVVTSPRDHPGDPVSSGSVLNMVWLLLPLEGSSSDRSVYYLPQGPTTVGRAYSDILVTKDNTVSRRQCEFVVDAESPQSPPTLRLRDLSRYNTTYRNGNDITEPDRSVVLSSGDVIKIGSASEGFEVLELSFLAYCCRPSDAGVCKEAGLQVVNELNKATHLLVPGEADPRDSAVLSAVVLGKPILSSTVAEFLTNGGKCLNLTTVVAEMAASIGTGKVGGCFLRWLSTSYRPVVSTASCSPECGELLDRGLTVPSRYLSAAHEGTNRRQLFAGLNFLLQSDESRRHLELPLRRTSAWLTASPDAAAKTTVFVGGAKPSPSQVAQLQHRKAYYATIDQVAMAILNAEEAGQLGLLATADVIEAEQEPGRVDSGQLRSRVSLRPRGRPVDDNSYAHADEGSPGAGSEPVEGTQTPTPPPRQRSSRRSPYTDLINKSLSALSGSGGWHPKRPRKSDEPTAGAPEEGSRPIPVVECAQHVPTASHRESTAVPASGFNFKAFHHRRGCRTTGGVPVRKEPVRLVTFTPDLVDGYGDADDDMRLFDEKAATQKCSICTVSNRRTTNVE</sequence>
<keyword evidence="2" id="KW-0227">DNA damage</keyword>
<dbReference type="InterPro" id="IPR000253">
    <property type="entry name" value="FHA_dom"/>
</dbReference>
<proteinExistence type="inferred from homology"/>
<dbReference type="Pfam" id="PF00498">
    <property type="entry name" value="FHA"/>
    <property type="match status" value="1"/>
</dbReference>
<dbReference type="InterPro" id="IPR040227">
    <property type="entry name" value="Nibrin-rel"/>
</dbReference>
<feature type="compositionally biased region" description="Basic and acidic residues" evidence="6">
    <location>
        <begin position="86"/>
        <end position="97"/>
    </location>
</feature>
<reference evidence="9 10" key="1">
    <citation type="submission" date="2020-04" db="EMBL/GenBank/DDBJ databases">
        <title>Perkinsus olseni comparative genomics.</title>
        <authorList>
            <person name="Bogema D.R."/>
        </authorList>
    </citation>
    <scope>NUCLEOTIDE SEQUENCE [LARGE SCALE GENOMIC DNA]</scope>
    <source>
        <strain evidence="9">ATCC PRA-205</strain>
    </source>
</reference>
<comment type="subcellular location">
    <subcellularLocation>
        <location evidence="1">Nucleus</location>
    </subcellularLocation>
</comment>
<dbReference type="GO" id="GO:0030870">
    <property type="term" value="C:Mre11 complex"/>
    <property type="evidence" value="ECO:0007669"/>
    <property type="project" value="InterPro"/>
</dbReference>
<dbReference type="PANTHER" id="PTHR12162:SF0">
    <property type="entry name" value="NIBRIN"/>
    <property type="match status" value="1"/>
</dbReference>
<dbReference type="SUPFAM" id="SSF49879">
    <property type="entry name" value="SMAD/FHA domain"/>
    <property type="match status" value="1"/>
</dbReference>
<feature type="region of interest" description="Disordered" evidence="6">
    <location>
        <begin position="1"/>
        <end position="66"/>
    </location>
</feature>
<comment type="similarity">
    <text evidence="5">Belongs to the Nibrin family.</text>
</comment>
<evidence type="ECO:0000313" key="10">
    <source>
        <dbReference type="Proteomes" id="UP000574390"/>
    </source>
</evidence>
<dbReference type="Gene3D" id="1.20.120.1240">
    <property type="entry name" value="Dynamin, middle domain"/>
    <property type="match status" value="1"/>
</dbReference>
<dbReference type="InterPro" id="IPR008984">
    <property type="entry name" value="SMAD_FHA_dom_sf"/>
</dbReference>
<dbReference type="GO" id="GO:0007095">
    <property type="term" value="P:mitotic G2 DNA damage checkpoint signaling"/>
    <property type="evidence" value="ECO:0007669"/>
    <property type="project" value="InterPro"/>
</dbReference>
<dbReference type="GO" id="GO:0000724">
    <property type="term" value="P:double-strand break repair via homologous recombination"/>
    <property type="evidence" value="ECO:0007669"/>
    <property type="project" value="TreeGrafter"/>
</dbReference>
<comment type="caution">
    <text evidence="9">The sequence shown here is derived from an EMBL/GenBank/DDBJ whole genome shotgun (WGS) entry which is preliminary data.</text>
</comment>
<dbReference type="AlphaFoldDB" id="A0A7J6Q5A8"/>
<dbReference type="Proteomes" id="UP000574390">
    <property type="component" value="Unassembled WGS sequence"/>
</dbReference>
<feature type="region of interest" description="Disordered" evidence="6">
    <location>
        <begin position="82"/>
        <end position="124"/>
    </location>
</feature>
<dbReference type="SMART" id="SM00302">
    <property type="entry name" value="GED"/>
    <property type="match status" value="1"/>
</dbReference>
<evidence type="ECO:0000259" key="8">
    <source>
        <dbReference type="PROSITE" id="PS51388"/>
    </source>
</evidence>
<keyword evidence="3" id="KW-0234">DNA repair</keyword>
<evidence type="ECO:0000256" key="1">
    <source>
        <dbReference type="ARBA" id="ARBA00004123"/>
    </source>
</evidence>
<dbReference type="PANTHER" id="PTHR12162">
    <property type="entry name" value="NIBRIN-RELATED"/>
    <property type="match status" value="1"/>
</dbReference>
<feature type="region of interest" description="Disordered" evidence="6">
    <location>
        <begin position="661"/>
        <end position="764"/>
    </location>
</feature>
<evidence type="ECO:0000256" key="5">
    <source>
        <dbReference type="ARBA" id="ARBA00044757"/>
    </source>
</evidence>
<evidence type="ECO:0000256" key="3">
    <source>
        <dbReference type="ARBA" id="ARBA00023204"/>
    </source>
</evidence>
<dbReference type="GO" id="GO:0005525">
    <property type="term" value="F:GTP binding"/>
    <property type="evidence" value="ECO:0007669"/>
    <property type="project" value="InterPro"/>
</dbReference>
<dbReference type="GO" id="GO:0003684">
    <property type="term" value="F:damaged DNA binding"/>
    <property type="evidence" value="ECO:0007669"/>
    <property type="project" value="TreeGrafter"/>
</dbReference>
<dbReference type="InterPro" id="IPR020850">
    <property type="entry name" value="GED_dom"/>
</dbReference>
<evidence type="ECO:0000313" key="9">
    <source>
        <dbReference type="EMBL" id="KAF4703685.1"/>
    </source>
</evidence>
<keyword evidence="4" id="KW-0539">Nucleus</keyword>
<dbReference type="InterPro" id="IPR003130">
    <property type="entry name" value="GED"/>
</dbReference>
<evidence type="ECO:0000256" key="2">
    <source>
        <dbReference type="ARBA" id="ARBA00022763"/>
    </source>
</evidence>
<evidence type="ECO:0000256" key="6">
    <source>
        <dbReference type="SAM" id="MobiDB-lite"/>
    </source>
</evidence>
<dbReference type="GO" id="GO:0003924">
    <property type="term" value="F:GTPase activity"/>
    <property type="evidence" value="ECO:0007669"/>
    <property type="project" value="InterPro"/>
</dbReference>
<feature type="compositionally biased region" description="Polar residues" evidence="6">
    <location>
        <begin position="39"/>
        <end position="51"/>
    </location>
</feature>
<dbReference type="CDD" id="cd22667">
    <property type="entry name" value="FHA_NBN"/>
    <property type="match status" value="1"/>
</dbReference>
<dbReference type="PROSITE" id="PS51388">
    <property type="entry name" value="GED"/>
    <property type="match status" value="1"/>
</dbReference>
<evidence type="ECO:0000259" key="7">
    <source>
        <dbReference type="PROSITE" id="PS50006"/>
    </source>
</evidence>
<dbReference type="Pfam" id="PF02212">
    <property type="entry name" value="GED"/>
    <property type="match status" value="1"/>
</dbReference>
<dbReference type="PROSITE" id="PS50006">
    <property type="entry name" value="FHA_DOMAIN"/>
    <property type="match status" value="1"/>
</dbReference>